<evidence type="ECO:0000313" key="2">
    <source>
        <dbReference type="EMBL" id="AAU45861.1"/>
    </source>
</evidence>
<evidence type="ECO:0000256" key="1">
    <source>
        <dbReference type="SAM" id="MobiDB-lite"/>
    </source>
</evidence>
<gene>
    <name evidence="2" type="ordered locus">BMAA1699</name>
</gene>
<sequence length="344" mass="37648">MSRQLRRISRTQRAGRSQRDDENRKRQSITLHPPPHVSPPWVRRLVAAAVAPGSPCRPRAMRTAPARHRTPLRRYRSQTATVDLATRPPLRSPGARLAQRALPRAETSPHGTVPCTPRLAHHAPCVAHGISRIHARHGARRTTLDTHPPMPHALAVASLCHAHTSARPGICGNRSKTRLKSRSTTRSPTRSTTRHRRKPSAAPARRGRYPAITRVAVSRADRPASVRKTSPTHRTGCPSVLQDAFLAAQAASEPAPTHQSVRNLEMRATVQVETSSTPRCRDRTSPFARRPSRQFVRASATARFDRAAALSPAVVGAPALAYPLDKDGSPGLANCESRTVSREP</sequence>
<organism evidence="2 3">
    <name type="scientific">Burkholderia mallei (strain ATCC 23344)</name>
    <dbReference type="NCBI Taxonomy" id="243160"/>
    <lineage>
        <taxon>Bacteria</taxon>
        <taxon>Pseudomonadati</taxon>
        <taxon>Pseudomonadota</taxon>
        <taxon>Betaproteobacteria</taxon>
        <taxon>Burkholderiales</taxon>
        <taxon>Burkholderiaceae</taxon>
        <taxon>Burkholderia</taxon>
        <taxon>pseudomallei group</taxon>
    </lineage>
</organism>
<reference evidence="2 3" key="1">
    <citation type="journal article" date="2004" name="Proc. Natl. Acad. Sci. U.S.A.">
        <title>Structural flexibility in the Burkholderia mallei genome.</title>
        <authorList>
            <person name="Nierman W.C."/>
            <person name="DeShazer D."/>
            <person name="Kim H.S."/>
            <person name="Tettelin H."/>
            <person name="Nelson K.E."/>
            <person name="Feldblyum T."/>
            <person name="Ulrich R.L."/>
            <person name="Ronning C.M."/>
            <person name="Brinkac L.M."/>
            <person name="Daugherty S.C."/>
            <person name="Davidsen T.D."/>
            <person name="Deboy R.T."/>
            <person name="Dimitrov G."/>
            <person name="Dodson R.J."/>
            <person name="Durkin A.S."/>
            <person name="Gwinn M.L."/>
            <person name="Haft D.H."/>
            <person name="Khouri H."/>
            <person name="Kolonay J.F."/>
            <person name="Madupu R."/>
            <person name="Mohammoud Y."/>
            <person name="Nelson W.C."/>
            <person name="Radune D."/>
            <person name="Romero C.M."/>
            <person name="Sarria S."/>
            <person name="Selengut J."/>
            <person name="Shamblin C."/>
            <person name="Sullivan S.A."/>
            <person name="White O."/>
            <person name="Yu Y."/>
            <person name="Zafar N."/>
            <person name="Zhou L."/>
            <person name="Fraser C.M."/>
        </authorList>
    </citation>
    <scope>NUCLEOTIDE SEQUENCE [LARGE SCALE GENOMIC DNA]</scope>
    <source>
        <strain evidence="2 3">ATCC 23344</strain>
    </source>
</reference>
<accession>A0A0H2WAF0</accession>
<feature type="region of interest" description="Disordered" evidence="1">
    <location>
        <begin position="165"/>
        <end position="237"/>
    </location>
</feature>
<dbReference type="Proteomes" id="UP000006693">
    <property type="component" value="Chromosome 2"/>
</dbReference>
<dbReference type="AlphaFoldDB" id="A0A0H2WAF0"/>
<evidence type="ECO:0000313" key="3">
    <source>
        <dbReference type="Proteomes" id="UP000006693"/>
    </source>
</evidence>
<proteinExistence type="predicted"/>
<feature type="compositionally biased region" description="Basic residues" evidence="1">
    <location>
        <begin position="1"/>
        <end position="10"/>
    </location>
</feature>
<dbReference type="EMBL" id="CP000011">
    <property type="protein sequence ID" value="AAU45861.1"/>
    <property type="molecule type" value="Genomic_DNA"/>
</dbReference>
<feature type="region of interest" description="Disordered" evidence="1">
    <location>
        <begin position="1"/>
        <end position="40"/>
    </location>
</feature>
<dbReference type="KEGG" id="bma:BMAA1699"/>
<protein>
    <submittedName>
        <fullName evidence="2">Uncharacterized protein</fullName>
    </submittedName>
</protein>
<name>A0A0H2WAF0_BURMA</name>
<dbReference type="HOGENOM" id="CLU_805814_0_0_4"/>
<feature type="region of interest" description="Disordered" evidence="1">
    <location>
        <begin position="324"/>
        <end position="344"/>
    </location>
</feature>
<keyword evidence="3" id="KW-1185">Reference proteome</keyword>